<dbReference type="InterPro" id="IPR005119">
    <property type="entry name" value="LysR_subst-bd"/>
</dbReference>
<dbReference type="RefSeq" id="WP_233675797.1">
    <property type="nucleotide sequence ID" value="NZ_JAJUOS010000003.1"/>
</dbReference>
<comment type="similarity">
    <text evidence="1">Belongs to the LysR transcriptional regulatory family.</text>
</comment>
<keyword evidence="3" id="KW-0238">DNA-binding</keyword>
<evidence type="ECO:0000313" key="7">
    <source>
        <dbReference type="EMBL" id="MCE5972782.1"/>
    </source>
</evidence>
<gene>
    <name evidence="7" type="ORF">LZA78_04760</name>
</gene>
<dbReference type="Pfam" id="PF00126">
    <property type="entry name" value="HTH_1"/>
    <property type="match status" value="1"/>
</dbReference>
<proteinExistence type="inferred from homology"/>
<evidence type="ECO:0000256" key="3">
    <source>
        <dbReference type="ARBA" id="ARBA00023125"/>
    </source>
</evidence>
<organism evidence="7 8">
    <name type="scientific">Rhodobacter flavimaris</name>
    <dbReference type="NCBI Taxonomy" id="2907145"/>
    <lineage>
        <taxon>Bacteria</taxon>
        <taxon>Pseudomonadati</taxon>
        <taxon>Pseudomonadota</taxon>
        <taxon>Alphaproteobacteria</taxon>
        <taxon>Rhodobacterales</taxon>
        <taxon>Rhodobacter group</taxon>
        <taxon>Rhodobacter</taxon>
    </lineage>
</organism>
<evidence type="ECO:0000256" key="5">
    <source>
        <dbReference type="ARBA" id="ARBA00023163"/>
    </source>
</evidence>
<dbReference type="PRINTS" id="PR00039">
    <property type="entry name" value="HTHLYSR"/>
</dbReference>
<accession>A0ABS8YW92</accession>
<dbReference type="Pfam" id="PF03466">
    <property type="entry name" value="LysR_substrate"/>
    <property type="match status" value="1"/>
</dbReference>
<name>A0ABS8YW92_9RHOB</name>
<comment type="caution">
    <text evidence="7">The sequence shown here is derived from an EMBL/GenBank/DDBJ whole genome shotgun (WGS) entry which is preliminary data.</text>
</comment>
<dbReference type="InterPro" id="IPR000847">
    <property type="entry name" value="LysR_HTH_N"/>
</dbReference>
<feature type="domain" description="HTH lysR-type" evidence="6">
    <location>
        <begin position="8"/>
        <end position="65"/>
    </location>
</feature>
<dbReference type="SUPFAM" id="SSF53850">
    <property type="entry name" value="Periplasmic binding protein-like II"/>
    <property type="match status" value="1"/>
</dbReference>
<evidence type="ECO:0000313" key="8">
    <source>
        <dbReference type="Proteomes" id="UP001521181"/>
    </source>
</evidence>
<dbReference type="Gene3D" id="3.40.190.10">
    <property type="entry name" value="Periplasmic binding protein-like II"/>
    <property type="match status" value="2"/>
</dbReference>
<dbReference type="InterPro" id="IPR036390">
    <property type="entry name" value="WH_DNA-bd_sf"/>
</dbReference>
<dbReference type="Proteomes" id="UP001521181">
    <property type="component" value="Unassembled WGS sequence"/>
</dbReference>
<evidence type="ECO:0000256" key="1">
    <source>
        <dbReference type="ARBA" id="ARBA00009437"/>
    </source>
</evidence>
<dbReference type="InterPro" id="IPR036388">
    <property type="entry name" value="WH-like_DNA-bd_sf"/>
</dbReference>
<sequence>MAQLVHQFDLVRLRAFMTVAEEGSITAAAERLGVAQPALSTSIRRLEADIGQPLFERLPRGVTLTRAGRHLLPRVYEVFGILGNLQAELRQIGFEPSGDVSIGLPPSVSVVMTQPLLQRLSTAFPNVKLRIVEAMSGYLSDWVDAGELDIAVTFNARDTETVISRPLMQEEMMLIGAADKMRDMPDPFPVSRIPDLPLIVTSGRHTLRSNLERQVEALGLKLNILYEIDAGQQLVRLVSSGVGFGVFAQSAFAGELLRGQVAAVPLEPSYLRTVSLSHHRRMLGDPARTRVAAEVEALASDLHDSGAWPT</sequence>
<dbReference type="PANTHER" id="PTHR30293:SF0">
    <property type="entry name" value="NITROGEN ASSIMILATION REGULATORY PROTEIN NAC"/>
    <property type="match status" value="1"/>
</dbReference>
<protein>
    <submittedName>
        <fullName evidence="7">LysR family transcriptional regulator</fullName>
    </submittedName>
</protein>
<dbReference type="SUPFAM" id="SSF46785">
    <property type="entry name" value="Winged helix' DNA-binding domain"/>
    <property type="match status" value="1"/>
</dbReference>
<dbReference type="PANTHER" id="PTHR30293">
    <property type="entry name" value="TRANSCRIPTIONAL REGULATORY PROTEIN NAC-RELATED"/>
    <property type="match status" value="1"/>
</dbReference>
<keyword evidence="8" id="KW-1185">Reference proteome</keyword>
<dbReference type="Gene3D" id="1.10.10.10">
    <property type="entry name" value="Winged helix-like DNA-binding domain superfamily/Winged helix DNA-binding domain"/>
    <property type="match status" value="1"/>
</dbReference>
<keyword evidence="5" id="KW-0804">Transcription</keyword>
<dbReference type="PROSITE" id="PS50931">
    <property type="entry name" value="HTH_LYSR"/>
    <property type="match status" value="1"/>
</dbReference>
<evidence type="ECO:0000259" key="6">
    <source>
        <dbReference type="PROSITE" id="PS50931"/>
    </source>
</evidence>
<reference evidence="7 8" key="1">
    <citation type="submission" date="2021-12" db="EMBL/GenBank/DDBJ databases">
        <title>Sinirhodobacter sp. WL0062 is a bacterium isolated from seawater.</title>
        <authorList>
            <person name="Wang L."/>
            <person name="He W."/>
            <person name="Zhang D.-F."/>
        </authorList>
    </citation>
    <scope>NUCLEOTIDE SEQUENCE [LARGE SCALE GENOMIC DNA]</scope>
    <source>
        <strain evidence="7 8">WL0062</strain>
    </source>
</reference>
<evidence type="ECO:0000256" key="4">
    <source>
        <dbReference type="ARBA" id="ARBA00023159"/>
    </source>
</evidence>
<keyword evidence="4" id="KW-0010">Activator</keyword>
<keyword evidence="2" id="KW-0805">Transcription regulation</keyword>
<evidence type="ECO:0000256" key="2">
    <source>
        <dbReference type="ARBA" id="ARBA00023015"/>
    </source>
</evidence>
<dbReference type="EMBL" id="JAJUOS010000003">
    <property type="protein sequence ID" value="MCE5972782.1"/>
    <property type="molecule type" value="Genomic_DNA"/>
</dbReference>